<gene>
    <name evidence="2" type="ORF">AXF15_01435</name>
</gene>
<dbReference type="Proteomes" id="UP000063964">
    <property type="component" value="Chromosome"/>
</dbReference>
<dbReference type="InterPro" id="IPR011006">
    <property type="entry name" value="CheY-like_superfamily"/>
</dbReference>
<dbReference type="GO" id="GO:0035269">
    <property type="term" value="P:protein O-linked glycosylation via mannose"/>
    <property type="evidence" value="ECO:0007669"/>
    <property type="project" value="TreeGrafter"/>
</dbReference>
<dbReference type="InterPro" id="IPR052384">
    <property type="entry name" value="TMTC_O-mannosyltransferase"/>
</dbReference>
<dbReference type="KEGG" id="doa:AXF15_01435"/>
<dbReference type="EMBL" id="CP014230">
    <property type="protein sequence ID" value="AMD91911.1"/>
    <property type="molecule type" value="Genomic_DNA"/>
</dbReference>
<evidence type="ECO:0000313" key="2">
    <source>
        <dbReference type="EMBL" id="AMD91911.1"/>
    </source>
</evidence>
<name>A0A109W5D4_9BACT</name>
<dbReference type="Gene3D" id="3.40.50.2300">
    <property type="match status" value="1"/>
</dbReference>
<protein>
    <submittedName>
        <fullName evidence="2">Uncharacterized protein</fullName>
    </submittedName>
</protein>
<dbReference type="PANTHER" id="PTHR44216:SF3">
    <property type="entry name" value="PROTEIN O-MANNOSYL-TRANSFERASE TMTC2"/>
    <property type="match status" value="1"/>
</dbReference>
<dbReference type="InterPro" id="IPR011990">
    <property type="entry name" value="TPR-like_helical_dom_sf"/>
</dbReference>
<dbReference type="PANTHER" id="PTHR44216">
    <property type="entry name" value="PROTEIN O-MANNOSYL-TRANSFERASE TMTC2"/>
    <property type="match status" value="1"/>
</dbReference>
<dbReference type="SUPFAM" id="SSF52172">
    <property type="entry name" value="CheY-like"/>
    <property type="match status" value="1"/>
</dbReference>
<keyword evidence="3" id="KW-1185">Reference proteome</keyword>
<dbReference type="AlphaFoldDB" id="A0A109W5D4"/>
<dbReference type="STRING" id="888061.AXF15_01435"/>
<dbReference type="RefSeq" id="WP_066602325.1">
    <property type="nucleotide sequence ID" value="NZ_CP014230.1"/>
</dbReference>
<dbReference type="GO" id="GO:0000030">
    <property type="term" value="F:mannosyltransferase activity"/>
    <property type="evidence" value="ECO:0007669"/>
    <property type="project" value="TreeGrafter"/>
</dbReference>
<dbReference type="PROSITE" id="PS50005">
    <property type="entry name" value="TPR"/>
    <property type="match status" value="1"/>
</dbReference>
<dbReference type="Pfam" id="PF14559">
    <property type="entry name" value="TPR_19"/>
    <property type="match status" value="1"/>
</dbReference>
<dbReference type="SUPFAM" id="SSF48452">
    <property type="entry name" value="TPR-like"/>
    <property type="match status" value="1"/>
</dbReference>
<dbReference type="OrthoDB" id="5469194at2"/>
<proteinExistence type="predicted"/>
<reference evidence="3" key="1">
    <citation type="submission" date="2016-02" db="EMBL/GenBank/DDBJ databases">
        <authorList>
            <person name="Holder M.E."/>
            <person name="Ajami N.J."/>
            <person name="Petrosino J.F."/>
        </authorList>
    </citation>
    <scope>NUCLEOTIDE SEQUENCE [LARGE SCALE GENOMIC DNA]</scope>
    <source>
        <strain evidence="3">DSM 12838</strain>
    </source>
</reference>
<organism evidence="2 3">
    <name type="scientific">Desulfomicrobium orale DSM 12838</name>
    <dbReference type="NCBI Taxonomy" id="888061"/>
    <lineage>
        <taxon>Bacteria</taxon>
        <taxon>Pseudomonadati</taxon>
        <taxon>Thermodesulfobacteriota</taxon>
        <taxon>Desulfovibrionia</taxon>
        <taxon>Desulfovibrionales</taxon>
        <taxon>Desulfomicrobiaceae</taxon>
        <taxon>Desulfomicrobium</taxon>
    </lineage>
</organism>
<feature type="repeat" description="TPR" evidence="1">
    <location>
        <begin position="332"/>
        <end position="365"/>
    </location>
</feature>
<evidence type="ECO:0000256" key="1">
    <source>
        <dbReference type="PROSITE-ProRule" id="PRU00339"/>
    </source>
</evidence>
<dbReference type="InterPro" id="IPR019734">
    <property type="entry name" value="TPR_rpt"/>
</dbReference>
<dbReference type="SMART" id="SM00028">
    <property type="entry name" value="TPR"/>
    <property type="match status" value="4"/>
</dbReference>
<accession>A0A109W5D4</accession>
<sequence>MGGLKSASRPEQDAHRTAISSYATSGGRFAVLTDDGIFADLVESALFRILGSSIAMSRFASLADLLAALHRDMHAGYIVLLDRNVAGTRVDQVLGSILRAGSGIRIIMVTQDVDQYSAVLLVEHGAQNIITKPASITSITEKLAFTIGPQGRFGKLVDRGKRLLEAGCWEEALQVGDEVLGCKPCSAAAYMLRGDAFMGLGMLERAEVMFLRAAESEKLYLAPLKRLAELYEQTGRADKQLEYLRRLHAISPLNTERMLRIGELEIERGGSAAAGAMFEDALDLARREAADHEAALSGKIADICADSNPDMAVRYSRKSLALRRGVLSAKDIATVNTLGIVLRKQGKWREAMEEYQRILDVAPDNAGLIYNMALACSEGGDMAQAHSWMLKALDLEPDLPASSKNVAFNIGIIFQKAGFDGAPFFQKAHELDPEDERILEALRRVQRTQHPAEGESADS</sequence>
<evidence type="ECO:0000313" key="3">
    <source>
        <dbReference type="Proteomes" id="UP000063964"/>
    </source>
</evidence>
<dbReference type="Gene3D" id="1.25.40.10">
    <property type="entry name" value="Tetratricopeptide repeat domain"/>
    <property type="match status" value="2"/>
</dbReference>
<keyword evidence="1" id="KW-0802">TPR repeat</keyword>